<reference evidence="3" key="1">
    <citation type="submission" date="2017-02" db="UniProtKB">
        <authorList>
            <consortium name="WormBaseParasite"/>
        </authorList>
    </citation>
    <scope>IDENTIFICATION</scope>
</reference>
<evidence type="ECO:0000313" key="1">
    <source>
        <dbReference type="EMBL" id="VDD76138.1"/>
    </source>
</evidence>
<proteinExistence type="predicted"/>
<reference evidence="1 2" key="2">
    <citation type="submission" date="2018-10" db="EMBL/GenBank/DDBJ databases">
        <authorList>
            <consortium name="Pathogen Informatics"/>
        </authorList>
    </citation>
    <scope>NUCLEOTIDE SEQUENCE [LARGE SCALE GENOMIC DNA]</scope>
</reference>
<gene>
    <name evidence="1" type="ORF">MCOS_LOCUS2141</name>
</gene>
<organism evidence="3">
    <name type="scientific">Mesocestoides corti</name>
    <name type="common">Flatworm</name>
    <dbReference type="NCBI Taxonomy" id="53468"/>
    <lineage>
        <taxon>Eukaryota</taxon>
        <taxon>Metazoa</taxon>
        <taxon>Spiralia</taxon>
        <taxon>Lophotrochozoa</taxon>
        <taxon>Platyhelminthes</taxon>
        <taxon>Cestoda</taxon>
        <taxon>Eucestoda</taxon>
        <taxon>Cyclophyllidea</taxon>
        <taxon>Mesocestoididae</taxon>
        <taxon>Mesocestoides</taxon>
    </lineage>
</organism>
<dbReference type="EMBL" id="UXSR01000325">
    <property type="protein sequence ID" value="VDD76138.1"/>
    <property type="molecule type" value="Genomic_DNA"/>
</dbReference>
<keyword evidence="2" id="KW-1185">Reference proteome</keyword>
<protein>
    <submittedName>
        <fullName evidence="3">G_PROTEIN_RECEP_F1_2 domain-containing protein</fullName>
    </submittedName>
</protein>
<name>A0A0R3U5X3_MESCO</name>
<evidence type="ECO:0000313" key="3">
    <source>
        <dbReference type="WBParaSite" id="MCOS_0000214001-mRNA-1"/>
    </source>
</evidence>
<evidence type="ECO:0000313" key="2">
    <source>
        <dbReference type="Proteomes" id="UP000267029"/>
    </source>
</evidence>
<dbReference type="WBParaSite" id="MCOS_0000214001-mRNA-1">
    <property type="protein sequence ID" value="MCOS_0000214001-mRNA-1"/>
    <property type="gene ID" value="MCOS_0000214001"/>
</dbReference>
<dbReference type="Proteomes" id="UP000267029">
    <property type="component" value="Unassembled WGS sequence"/>
</dbReference>
<dbReference type="AlphaFoldDB" id="A0A0R3U5X3"/>
<accession>A0A0R3U5X3</accession>
<sequence>MQPRYWLLSANRQAPLNSCACRINAPPPVRACVRACARCASVAVLMNLDDGCTLPSRSNTKKVGGRTQQMDKVDVFFVAHGTSLLVLFLTPPGENSEEHYKWSILMVVITKLTTVIV</sequence>